<keyword evidence="3" id="KW-1185">Reference proteome</keyword>
<dbReference type="EMBL" id="BQNB010009898">
    <property type="protein sequence ID" value="GJS69924.1"/>
    <property type="molecule type" value="Genomic_DNA"/>
</dbReference>
<feature type="compositionally biased region" description="Polar residues" evidence="1">
    <location>
        <begin position="1"/>
        <end position="10"/>
    </location>
</feature>
<name>A0ABQ4XWX4_9ASTR</name>
<reference evidence="2" key="2">
    <citation type="submission" date="2022-01" db="EMBL/GenBank/DDBJ databases">
        <authorList>
            <person name="Yamashiro T."/>
            <person name="Shiraishi A."/>
            <person name="Satake H."/>
            <person name="Nakayama K."/>
        </authorList>
    </citation>
    <scope>NUCLEOTIDE SEQUENCE</scope>
</reference>
<reference evidence="2" key="1">
    <citation type="journal article" date="2022" name="Int. J. Mol. Sci.">
        <title>Draft Genome of Tanacetum Coccineum: Genomic Comparison of Closely Related Tanacetum-Family Plants.</title>
        <authorList>
            <person name="Yamashiro T."/>
            <person name="Shiraishi A."/>
            <person name="Nakayama K."/>
            <person name="Satake H."/>
        </authorList>
    </citation>
    <scope>NUCLEOTIDE SEQUENCE</scope>
</reference>
<sequence>MKHVRTFTSIETEDKERESELATGSSKRPRVEHDEEHDEENVKKQKLEENDAEKEELRACLDIVSGDEIAMDFESLATKYLIINWKTHIIIENMMYYQIIKADRSSKNYKIFSEMLDDFDR</sequence>
<proteinExistence type="predicted"/>
<gene>
    <name evidence="2" type="ORF">Tco_0702765</name>
</gene>
<protein>
    <submittedName>
        <fullName evidence="2">Uncharacterized protein</fullName>
    </submittedName>
</protein>
<feature type="region of interest" description="Disordered" evidence="1">
    <location>
        <begin position="1"/>
        <end position="54"/>
    </location>
</feature>
<evidence type="ECO:0000256" key="1">
    <source>
        <dbReference type="SAM" id="MobiDB-lite"/>
    </source>
</evidence>
<comment type="caution">
    <text evidence="2">The sequence shown here is derived from an EMBL/GenBank/DDBJ whole genome shotgun (WGS) entry which is preliminary data.</text>
</comment>
<organism evidence="2 3">
    <name type="scientific">Tanacetum coccineum</name>
    <dbReference type="NCBI Taxonomy" id="301880"/>
    <lineage>
        <taxon>Eukaryota</taxon>
        <taxon>Viridiplantae</taxon>
        <taxon>Streptophyta</taxon>
        <taxon>Embryophyta</taxon>
        <taxon>Tracheophyta</taxon>
        <taxon>Spermatophyta</taxon>
        <taxon>Magnoliopsida</taxon>
        <taxon>eudicotyledons</taxon>
        <taxon>Gunneridae</taxon>
        <taxon>Pentapetalae</taxon>
        <taxon>asterids</taxon>
        <taxon>campanulids</taxon>
        <taxon>Asterales</taxon>
        <taxon>Asteraceae</taxon>
        <taxon>Asteroideae</taxon>
        <taxon>Anthemideae</taxon>
        <taxon>Anthemidinae</taxon>
        <taxon>Tanacetum</taxon>
    </lineage>
</organism>
<evidence type="ECO:0000313" key="2">
    <source>
        <dbReference type="EMBL" id="GJS69924.1"/>
    </source>
</evidence>
<dbReference type="Proteomes" id="UP001151760">
    <property type="component" value="Unassembled WGS sequence"/>
</dbReference>
<feature type="compositionally biased region" description="Basic and acidic residues" evidence="1">
    <location>
        <begin position="29"/>
        <end position="54"/>
    </location>
</feature>
<evidence type="ECO:0000313" key="3">
    <source>
        <dbReference type="Proteomes" id="UP001151760"/>
    </source>
</evidence>
<accession>A0ABQ4XWX4</accession>